<evidence type="ECO:0000256" key="1">
    <source>
        <dbReference type="SAM" id="Phobius"/>
    </source>
</evidence>
<reference evidence="5" key="1">
    <citation type="journal article" date="2019" name="Int. J. Syst. Evol. Microbiol.">
        <title>The Global Catalogue of Microorganisms (GCM) 10K type strain sequencing project: providing services to taxonomists for standard genome sequencing and annotation.</title>
        <authorList>
            <consortium name="The Broad Institute Genomics Platform"/>
            <consortium name="The Broad Institute Genome Sequencing Center for Infectious Disease"/>
            <person name="Wu L."/>
            <person name="Ma J."/>
        </authorList>
    </citation>
    <scope>NUCLEOTIDE SEQUENCE [LARGE SCALE GENOMIC DNA]</scope>
    <source>
        <strain evidence="5">KCTC 52607</strain>
    </source>
</reference>
<feature type="chain" id="PRO_5047381006" evidence="2">
    <location>
        <begin position="25"/>
        <end position="66"/>
    </location>
</feature>
<keyword evidence="1" id="KW-1133">Transmembrane helix</keyword>
<comment type="caution">
    <text evidence="4">The sequence shown here is derived from an EMBL/GenBank/DDBJ whole genome shotgun (WGS) entry which is preliminary data.</text>
</comment>
<keyword evidence="2" id="KW-0732">Signal</keyword>
<evidence type="ECO:0000313" key="4">
    <source>
        <dbReference type="EMBL" id="MFC3097965.1"/>
    </source>
</evidence>
<dbReference type="Proteomes" id="UP001595456">
    <property type="component" value="Unassembled WGS sequence"/>
</dbReference>
<sequence>MLARILLALSFGLVLMAAPVNAMANVAARAAAAVPEASSFTLFALGLAGLMLGRRFSMRKKDEPRD</sequence>
<dbReference type="EMBL" id="JBHRST010000011">
    <property type="protein sequence ID" value="MFC3097965.1"/>
    <property type="molecule type" value="Genomic_DNA"/>
</dbReference>
<accession>A0ABV7E961</accession>
<evidence type="ECO:0000256" key="2">
    <source>
        <dbReference type="SAM" id="SignalP"/>
    </source>
</evidence>
<keyword evidence="1" id="KW-0472">Membrane</keyword>
<feature type="domain" description="Ice-binding protein C-terminal" evidence="3">
    <location>
        <begin position="33"/>
        <end position="55"/>
    </location>
</feature>
<gene>
    <name evidence="4" type="ORF">ACFODU_09170</name>
</gene>
<keyword evidence="5" id="KW-1185">Reference proteome</keyword>
<organism evidence="4 5">
    <name type="scientific">Alteraurantiacibacter palmitatis</name>
    <dbReference type="NCBI Taxonomy" id="2054628"/>
    <lineage>
        <taxon>Bacteria</taxon>
        <taxon>Pseudomonadati</taxon>
        <taxon>Pseudomonadota</taxon>
        <taxon>Alphaproteobacteria</taxon>
        <taxon>Sphingomonadales</taxon>
        <taxon>Erythrobacteraceae</taxon>
        <taxon>Alteraurantiacibacter</taxon>
    </lineage>
</organism>
<feature type="transmembrane region" description="Helical" evidence="1">
    <location>
        <begin position="32"/>
        <end position="52"/>
    </location>
</feature>
<dbReference type="InterPro" id="IPR013424">
    <property type="entry name" value="Ice-binding_C"/>
</dbReference>
<dbReference type="RefSeq" id="WP_336925677.1">
    <property type="nucleotide sequence ID" value="NZ_JBANRO010000005.1"/>
</dbReference>
<name>A0ABV7E961_9SPHN</name>
<keyword evidence="1" id="KW-0812">Transmembrane</keyword>
<evidence type="ECO:0000313" key="5">
    <source>
        <dbReference type="Proteomes" id="UP001595456"/>
    </source>
</evidence>
<feature type="signal peptide" evidence="2">
    <location>
        <begin position="1"/>
        <end position="24"/>
    </location>
</feature>
<dbReference type="Pfam" id="PF07589">
    <property type="entry name" value="PEP-CTERM"/>
    <property type="match status" value="1"/>
</dbReference>
<protein>
    <submittedName>
        <fullName evidence="4">PEP-CTERM sorting domain-containing protein</fullName>
    </submittedName>
</protein>
<evidence type="ECO:0000259" key="3">
    <source>
        <dbReference type="Pfam" id="PF07589"/>
    </source>
</evidence>
<proteinExistence type="predicted"/>